<keyword evidence="1" id="KW-0472">Membrane</keyword>
<proteinExistence type="predicted"/>
<dbReference type="HOGENOM" id="CLU_1056213_0_0_9"/>
<keyword evidence="1" id="KW-1133">Transmembrane helix</keyword>
<dbReference type="GeneID" id="92841214"/>
<feature type="transmembrane region" description="Helical" evidence="1">
    <location>
        <begin position="12"/>
        <end position="33"/>
    </location>
</feature>
<dbReference type="STRING" id="649747.HMPREF0083_04715"/>
<dbReference type="PATRIC" id="fig|649747.3.peg.4245"/>
<keyword evidence="3" id="KW-1185">Reference proteome</keyword>
<sequence>MKRFLMAVIDSGKTIGIALCGAIFIGLASYWWIYMKDEEKVVVQASGSQVEAHMAVQKKEMTAWHNEVLAKMFKREAPADSLGPFVQQSLPILLPESYKAYRVVSIDNPVVQQLPRDMYVLETDVVLEKGGLYDWRRYKTVIQKHKIVSLRLGSIDYLTRVKDDARNIEAEKVVKEAIQGVGGEDRSHYGVYLRGTNKGQKGTTVKVQDIQFIAGSMHEQLYQVKYTINTFGKVKIQEAVVFARMYEDRKWQIEDIAALGETI</sequence>
<dbReference type="RefSeq" id="WP_021624131.1">
    <property type="nucleotide sequence ID" value="NZ_KE952892.1"/>
</dbReference>
<accession>U1WFB6</accession>
<dbReference type="AlphaFoldDB" id="U1WFB6"/>
<reference evidence="2 3" key="1">
    <citation type="submission" date="2013-08" db="EMBL/GenBank/DDBJ databases">
        <authorList>
            <person name="Weinstock G."/>
            <person name="Sodergren E."/>
            <person name="Wylie T."/>
            <person name="Fulton L."/>
            <person name="Fulton R."/>
            <person name="Fronick C."/>
            <person name="O'Laughlin M."/>
            <person name="Godfrey J."/>
            <person name="Miner T."/>
            <person name="Herter B."/>
            <person name="Appelbaum E."/>
            <person name="Cordes M."/>
            <person name="Lek S."/>
            <person name="Wollam A."/>
            <person name="Pepin K.H."/>
            <person name="Palsikar V.B."/>
            <person name="Mitreva M."/>
            <person name="Wilson R.K."/>
        </authorList>
    </citation>
    <scope>NUCLEOTIDE SEQUENCE [LARGE SCALE GENOMIC DNA]</scope>
    <source>
        <strain evidence="2 3">ATCC 12856</strain>
    </source>
</reference>
<evidence type="ECO:0000313" key="3">
    <source>
        <dbReference type="Proteomes" id="UP000016511"/>
    </source>
</evidence>
<dbReference type="EMBL" id="AWSJ01000287">
    <property type="protein sequence ID" value="ERI07244.1"/>
    <property type="molecule type" value="Genomic_DNA"/>
</dbReference>
<evidence type="ECO:0000313" key="2">
    <source>
        <dbReference type="EMBL" id="ERI07244.1"/>
    </source>
</evidence>
<evidence type="ECO:0000256" key="1">
    <source>
        <dbReference type="SAM" id="Phobius"/>
    </source>
</evidence>
<dbReference type="Proteomes" id="UP000016511">
    <property type="component" value="Unassembled WGS sequence"/>
</dbReference>
<name>U1WFB6_ANEAE</name>
<gene>
    <name evidence="2" type="ORF">HMPREF0083_04715</name>
</gene>
<keyword evidence="1" id="KW-0812">Transmembrane</keyword>
<protein>
    <submittedName>
        <fullName evidence="2">Uncharacterized protein</fullName>
    </submittedName>
</protein>
<comment type="caution">
    <text evidence="2">The sequence shown here is derived from an EMBL/GenBank/DDBJ whole genome shotgun (WGS) entry which is preliminary data.</text>
</comment>
<organism evidence="2 3">
    <name type="scientific">Aneurinibacillus aneurinilyticus ATCC 12856</name>
    <dbReference type="NCBI Taxonomy" id="649747"/>
    <lineage>
        <taxon>Bacteria</taxon>
        <taxon>Bacillati</taxon>
        <taxon>Bacillota</taxon>
        <taxon>Bacilli</taxon>
        <taxon>Bacillales</taxon>
        <taxon>Paenibacillaceae</taxon>
        <taxon>Aneurinibacillus group</taxon>
        <taxon>Aneurinibacillus</taxon>
    </lineage>
</organism>